<keyword evidence="2" id="KW-0472">Membrane</keyword>
<name>A0A9P5XMS2_9AGAR</name>
<comment type="caution">
    <text evidence="3">The sequence shown here is derived from an EMBL/GenBank/DDBJ whole genome shotgun (WGS) entry which is preliminary data.</text>
</comment>
<evidence type="ECO:0000313" key="4">
    <source>
        <dbReference type="Proteomes" id="UP000807342"/>
    </source>
</evidence>
<keyword evidence="2" id="KW-1133">Transmembrane helix</keyword>
<feature type="region of interest" description="Disordered" evidence="1">
    <location>
        <begin position="41"/>
        <end position="70"/>
    </location>
</feature>
<dbReference type="EMBL" id="MU151062">
    <property type="protein sequence ID" value="KAF9453359.1"/>
    <property type="molecule type" value="Genomic_DNA"/>
</dbReference>
<evidence type="ECO:0000256" key="1">
    <source>
        <dbReference type="SAM" id="MobiDB-lite"/>
    </source>
</evidence>
<dbReference type="Proteomes" id="UP000807342">
    <property type="component" value="Unassembled WGS sequence"/>
</dbReference>
<gene>
    <name evidence="3" type="ORF">P691DRAFT_801181</name>
</gene>
<dbReference type="OrthoDB" id="3784821at2759"/>
<protein>
    <submittedName>
        <fullName evidence="3">Uncharacterized protein</fullName>
    </submittedName>
</protein>
<proteinExistence type="predicted"/>
<keyword evidence="2" id="KW-0812">Transmembrane</keyword>
<evidence type="ECO:0000313" key="3">
    <source>
        <dbReference type="EMBL" id="KAF9453359.1"/>
    </source>
</evidence>
<reference evidence="3" key="1">
    <citation type="submission" date="2020-11" db="EMBL/GenBank/DDBJ databases">
        <authorList>
            <consortium name="DOE Joint Genome Institute"/>
            <person name="Ahrendt S."/>
            <person name="Riley R."/>
            <person name="Andreopoulos W."/>
            <person name="Labutti K."/>
            <person name="Pangilinan J."/>
            <person name="Ruiz-Duenas F.J."/>
            <person name="Barrasa J.M."/>
            <person name="Sanchez-Garcia M."/>
            <person name="Camarero S."/>
            <person name="Miyauchi S."/>
            <person name="Serrano A."/>
            <person name="Linde D."/>
            <person name="Babiker R."/>
            <person name="Drula E."/>
            <person name="Ayuso-Fernandez I."/>
            <person name="Pacheco R."/>
            <person name="Padilla G."/>
            <person name="Ferreira P."/>
            <person name="Barriuso J."/>
            <person name="Kellner H."/>
            <person name="Castanera R."/>
            <person name="Alfaro M."/>
            <person name="Ramirez L."/>
            <person name="Pisabarro A.G."/>
            <person name="Kuo A."/>
            <person name="Tritt A."/>
            <person name="Lipzen A."/>
            <person name="He G."/>
            <person name="Yan M."/>
            <person name="Ng V."/>
            <person name="Cullen D."/>
            <person name="Martin F."/>
            <person name="Rosso M.-N."/>
            <person name="Henrissat B."/>
            <person name="Hibbett D."/>
            <person name="Martinez A.T."/>
            <person name="Grigoriev I.V."/>
        </authorList>
    </citation>
    <scope>NUCLEOTIDE SEQUENCE</scope>
    <source>
        <strain evidence="3">MF-IS2</strain>
    </source>
</reference>
<evidence type="ECO:0000256" key="2">
    <source>
        <dbReference type="SAM" id="Phobius"/>
    </source>
</evidence>
<accession>A0A9P5XMS2</accession>
<organism evidence="3 4">
    <name type="scientific">Macrolepiota fuliginosa MF-IS2</name>
    <dbReference type="NCBI Taxonomy" id="1400762"/>
    <lineage>
        <taxon>Eukaryota</taxon>
        <taxon>Fungi</taxon>
        <taxon>Dikarya</taxon>
        <taxon>Basidiomycota</taxon>
        <taxon>Agaricomycotina</taxon>
        <taxon>Agaricomycetes</taxon>
        <taxon>Agaricomycetidae</taxon>
        <taxon>Agaricales</taxon>
        <taxon>Agaricineae</taxon>
        <taxon>Agaricaceae</taxon>
        <taxon>Macrolepiota</taxon>
    </lineage>
</organism>
<sequence>MARQPLHPQAQRIRTIIWSVPLMVGSGYILYRRFVLGEEQRKFGDGTSKSKTGLGATAQPEGGPTKPSEN</sequence>
<dbReference type="AlphaFoldDB" id="A0A9P5XMS2"/>
<keyword evidence="4" id="KW-1185">Reference proteome</keyword>
<feature type="transmembrane region" description="Helical" evidence="2">
    <location>
        <begin position="12"/>
        <end position="31"/>
    </location>
</feature>